<organism evidence="1 2">
    <name type="scientific">Cichorium intybus</name>
    <name type="common">Chicory</name>
    <dbReference type="NCBI Taxonomy" id="13427"/>
    <lineage>
        <taxon>Eukaryota</taxon>
        <taxon>Viridiplantae</taxon>
        <taxon>Streptophyta</taxon>
        <taxon>Embryophyta</taxon>
        <taxon>Tracheophyta</taxon>
        <taxon>Spermatophyta</taxon>
        <taxon>Magnoliopsida</taxon>
        <taxon>eudicotyledons</taxon>
        <taxon>Gunneridae</taxon>
        <taxon>Pentapetalae</taxon>
        <taxon>asterids</taxon>
        <taxon>campanulids</taxon>
        <taxon>Asterales</taxon>
        <taxon>Asteraceae</taxon>
        <taxon>Cichorioideae</taxon>
        <taxon>Cichorieae</taxon>
        <taxon>Cichoriinae</taxon>
        <taxon>Cichorium</taxon>
    </lineage>
</organism>
<gene>
    <name evidence="1" type="ORF">L2E82_48732</name>
</gene>
<dbReference type="Proteomes" id="UP001055811">
    <property type="component" value="Linkage Group LG09"/>
</dbReference>
<reference evidence="1 2" key="2">
    <citation type="journal article" date="2022" name="Mol. Ecol. Resour.">
        <title>The genomes of chicory, endive, great burdock and yacon provide insights into Asteraceae paleo-polyploidization history and plant inulin production.</title>
        <authorList>
            <person name="Fan W."/>
            <person name="Wang S."/>
            <person name="Wang H."/>
            <person name="Wang A."/>
            <person name="Jiang F."/>
            <person name="Liu H."/>
            <person name="Zhao H."/>
            <person name="Xu D."/>
            <person name="Zhang Y."/>
        </authorList>
    </citation>
    <scope>NUCLEOTIDE SEQUENCE [LARGE SCALE GENOMIC DNA]</scope>
    <source>
        <strain evidence="2">cv. Punajuju</strain>
        <tissue evidence="1">Leaves</tissue>
    </source>
</reference>
<name>A0ACB8YYV1_CICIN</name>
<evidence type="ECO:0000313" key="1">
    <source>
        <dbReference type="EMBL" id="KAI3690606.1"/>
    </source>
</evidence>
<keyword evidence="2" id="KW-1185">Reference proteome</keyword>
<reference evidence="2" key="1">
    <citation type="journal article" date="2022" name="Mol. Ecol. Resour.">
        <title>The genomes of chicory, endive, great burdock and yacon provide insights into Asteraceae palaeo-polyploidization history and plant inulin production.</title>
        <authorList>
            <person name="Fan W."/>
            <person name="Wang S."/>
            <person name="Wang H."/>
            <person name="Wang A."/>
            <person name="Jiang F."/>
            <person name="Liu H."/>
            <person name="Zhao H."/>
            <person name="Xu D."/>
            <person name="Zhang Y."/>
        </authorList>
    </citation>
    <scope>NUCLEOTIDE SEQUENCE [LARGE SCALE GENOMIC DNA]</scope>
    <source>
        <strain evidence="2">cv. Punajuju</strain>
    </source>
</reference>
<proteinExistence type="predicted"/>
<comment type="caution">
    <text evidence="1">The sequence shown here is derived from an EMBL/GenBank/DDBJ whole genome shotgun (WGS) entry which is preliminary data.</text>
</comment>
<sequence>MAESSYETGLRRRSNFITGGYTNVGSETAQEHVDGNEQSSTGNKGTTTTKVGGASVAVVTDEGLNNHVGDRTARPSPLSPTGGGIDLGQSVSLSRGDEDV</sequence>
<accession>A0ACB8YYV1</accession>
<dbReference type="EMBL" id="CM042017">
    <property type="protein sequence ID" value="KAI3690606.1"/>
    <property type="molecule type" value="Genomic_DNA"/>
</dbReference>
<protein>
    <submittedName>
        <fullName evidence="1">Uncharacterized protein</fullName>
    </submittedName>
</protein>
<evidence type="ECO:0000313" key="2">
    <source>
        <dbReference type="Proteomes" id="UP001055811"/>
    </source>
</evidence>